<dbReference type="EMBL" id="SNYV01000011">
    <property type="protein sequence ID" value="TDQ80110.1"/>
    <property type="molecule type" value="Genomic_DNA"/>
</dbReference>
<dbReference type="InterPro" id="IPR012910">
    <property type="entry name" value="Plug_dom"/>
</dbReference>
<dbReference type="InterPro" id="IPR000531">
    <property type="entry name" value="Beta-barrel_TonB"/>
</dbReference>
<reference evidence="13 14" key="1">
    <citation type="submission" date="2019-03" db="EMBL/GenBank/DDBJ databases">
        <title>Genomic Encyclopedia of Archaeal and Bacterial Type Strains, Phase II (KMG-II): from individual species to whole genera.</title>
        <authorList>
            <person name="Goeker M."/>
        </authorList>
    </citation>
    <scope>NUCLEOTIDE SEQUENCE [LARGE SCALE GENOMIC DNA]</scope>
    <source>
        <strain evidence="13 14">DSM 28353</strain>
    </source>
</reference>
<dbReference type="Pfam" id="PF07660">
    <property type="entry name" value="STN"/>
    <property type="match status" value="1"/>
</dbReference>
<protein>
    <submittedName>
        <fullName evidence="13">TonB-linked SusC/RagA family outer membrane protein</fullName>
    </submittedName>
</protein>
<comment type="subcellular location">
    <subcellularLocation>
        <location evidence="1 10">Cell outer membrane</location>
        <topology evidence="1 10">Multi-pass membrane protein</topology>
    </subcellularLocation>
</comment>
<dbReference type="RefSeq" id="WP_133583856.1">
    <property type="nucleotide sequence ID" value="NZ_SNYV01000011.1"/>
</dbReference>
<dbReference type="GO" id="GO:0006826">
    <property type="term" value="P:iron ion transport"/>
    <property type="evidence" value="ECO:0007669"/>
    <property type="project" value="UniProtKB-KW"/>
</dbReference>
<dbReference type="Proteomes" id="UP000295292">
    <property type="component" value="Unassembled WGS sequence"/>
</dbReference>
<comment type="similarity">
    <text evidence="10 11">Belongs to the TonB-dependent receptor family.</text>
</comment>
<keyword evidence="9 10" id="KW-0998">Cell outer membrane</keyword>
<name>A0A4R6WIK0_9SPHI</name>
<evidence type="ECO:0000256" key="10">
    <source>
        <dbReference type="PROSITE-ProRule" id="PRU01360"/>
    </source>
</evidence>
<dbReference type="Gene3D" id="2.40.170.20">
    <property type="entry name" value="TonB-dependent receptor, beta-barrel domain"/>
    <property type="match status" value="1"/>
</dbReference>
<dbReference type="InterPro" id="IPR011662">
    <property type="entry name" value="Secretin/TonB_short_N"/>
</dbReference>
<keyword evidence="3 10" id="KW-1134">Transmembrane beta strand</keyword>
<dbReference type="GO" id="GO:0009279">
    <property type="term" value="C:cell outer membrane"/>
    <property type="evidence" value="ECO:0007669"/>
    <property type="project" value="UniProtKB-SubCell"/>
</dbReference>
<evidence type="ECO:0000256" key="7">
    <source>
        <dbReference type="ARBA" id="ARBA00023077"/>
    </source>
</evidence>
<dbReference type="NCBIfam" id="TIGR04057">
    <property type="entry name" value="SusC_RagA_signa"/>
    <property type="match status" value="1"/>
</dbReference>
<dbReference type="InterPro" id="IPR037066">
    <property type="entry name" value="Plug_dom_sf"/>
</dbReference>
<dbReference type="OrthoDB" id="9768177at2"/>
<dbReference type="Gene3D" id="2.60.40.1120">
    <property type="entry name" value="Carboxypeptidase-like, regulatory domain"/>
    <property type="match status" value="1"/>
</dbReference>
<evidence type="ECO:0000256" key="11">
    <source>
        <dbReference type="RuleBase" id="RU003357"/>
    </source>
</evidence>
<accession>A0A4R6WIK0</accession>
<evidence type="ECO:0000259" key="12">
    <source>
        <dbReference type="SMART" id="SM00965"/>
    </source>
</evidence>
<dbReference type="Pfam" id="PF00593">
    <property type="entry name" value="TonB_dep_Rec_b-barrel"/>
    <property type="match status" value="1"/>
</dbReference>
<evidence type="ECO:0000256" key="8">
    <source>
        <dbReference type="ARBA" id="ARBA00023136"/>
    </source>
</evidence>
<evidence type="ECO:0000256" key="5">
    <source>
        <dbReference type="ARBA" id="ARBA00022692"/>
    </source>
</evidence>
<evidence type="ECO:0000256" key="3">
    <source>
        <dbReference type="ARBA" id="ARBA00022452"/>
    </source>
</evidence>
<dbReference type="NCBIfam" id="TIGR04056">
    <property type="entry name" value="OMP_RagA_SusC"/>
    <property type="match status" value="1"/>
</dbReference>
<dbReference type="AlphaFoldDB" id="A0A4R6WIK0"/>
<organism evidence="13 14">
    <name type="scientific">Sphingobacterium yanglingense</name>
    <dbReference type="NCBI Taxonomy" id="1437280"/>
    <lineage>
        <taxon>Bacteria</taxon>
        <taxon>Pseudomonadati</taxon>
        <taxon>Bacteroidota</taxon>
        <taxon>Sphingobacteriia</taxon>
        <taxon>Sphingobacteriales</taxon>
        <taxon>Sphingobacteriaceae</taxon>
        <taxon>Sphingobacterium</taxon>
    </lineage>
</organism>
<dbReference type="PROSITE" id="PS52016">
    <property type="entry name" value="TONB_DEPENDENT_REC_3"/>
    <property type="match status" value="1"/>
</dbReference>
<dbReference type="InterPro" id="IPR036942">
    <property type="entry name" value="Beta-barrel_TonB_sf"/>
</dbReference>
<keyword evidence="2 10" id="KW-0813">Transport</keyword>
<dbReference type="Pfam" id="PF07715">
    <property type="entry name" value="Plug"/>
    <property type="match status" value="1"/>
</dbReference>
<evidence type="ECO:0000313" key="13">
    <source>
        <dbReference type="EMBL" id="TDQ80110.1"/>
    </source>
</evidence>
<sequence>MNQSTNNMWSKRMLGGVPQAWRTKLGAAVLTVCLMQANAMAFGQRVTVKVKDVTIVSLLKEIRKQSNMDVFYDAKTLNDSYKVSVDLKNADIKEVLEVALKGLPLSYQVTGEGITIRKGQQAATAINVKEVQATVDMEGRIVGQNGQALGGATVSVKGMNKSTQTNSNGSFVLKNVQDGEILVVSYVGYLTKELIGRPQLGNIVLTVLDNPLDAVQVIGYGKTSKRLTTGAVATVRAEDLEKQPVSNPLQALSGRVAGVYISEGSGIAGSQVKVEIRGKNTIKAGQNPLYIVDGVPFSATPTEQTSGNPVVNGIVGGGFSPLDNIPSSDIESIDILKDADATAIYGSRAANGVVIITTKKGKAGEMKIGANIYSGVSQMANRLKMLSKDEYIAVRKKAFENDNLKPTAANAPDLLTFGDGETDFIDYVYGNLAGMIDATATVSGGSNQYQYFVSANHRTQNSIFPQSFQDKKSTIRFNMQTQSANSKFFMNFSGGYTKNINNLPSASLSAIYALPPNLPLYKDDGSFYWHNSYVNPAAALLGPMESVTDNILLNSSLKYVIIPGLEFKTELGFNRINNENYRAMTRNSRNPNTMSTGQLSYNNNYNQNFSIEPQLTYQRTLGPGRMEALIGGTYLNSVAGQPLFLIGSFTNDALYRNLASVNSQVSLSGYASTRYISAFTRLNYVMSNKYILNVNARRDGSSRFGPGNRFGNFGSIGAAWIFGEEHFMKENLPWISFGKVRGSYGTIGNDPNQDYAYLATYAASSFATHYNGVASLVPETLPNEHFKWEVTRKLDFALDLNFLQDKISFSAGWYRNRSNNLLIDIPVAAQTGFETYLENLPALVQNKGWEFNLTTKNIDRTNFSWSTSINFTAAKNTLLNYPGLAKSSLNSTYVVGQPLSVALGYHLLGFENGIAKFQDMDGNGNITPGVYETTGKGDEVVLGNSDPKFFGGVNNSFNYKGFALDFLFSFVKKDGFNIYHDGMPYIPGNAYNAVADVLNQPFRLTTLRGGEAATSYNRWRASDGTFKDASYIRLKNVSLTYQFEPKRVKSLGLKNLSVYLRGQNLWTASKYIGFDPETQGMAGIPPLKVYTIGLHTTL</sequence>
<keyword evidence="14" id="KW-1185">Reference proteome</keyword>
<keyword evidence="7 11" id="KW-0798">TonB box</keyword>
<gene>
    <name evidence="13" type="ORF">CLV99_1564</name>
</gene>
<evidence type="ECO:0000256" key="9">
    <source>
        <dbReference type="ARBA" id="ARBA00023237"/>
    </source>
</evidence>
<dbReference type="SUPFAM" id="SSF56935">
    <property type="entry name" value="Porins"/>
    <property type="match status" value="1"/>
</dbReference>
<dbReference type="Gene3D" id="3.55.50.30">
    <property type="match status" value="1"/>
</dbReference>
<feature type="domain" description="Secretin/TonB short N-terminal" evidence="12">
    <location>
        <begin position="68"/>
        <end position="119"/>
    </location>
</feature>
<evidence type="ECO:0000256" key="2">
    <source>
        <dbReference type="ARBA" id="ARBA00022448"/>
    </source>
</evidence>
<dbReference type="SMART" id="SM00965">
    <property type="entry name" value="STN"/>
    <property type="match status" value="1"/>
</dbReference>
<keyword evidence="4" id="KW-0406">Ion transport</keyword>
<keyword evidence="5 10" id="KW-0812">Transmembrane</keyword>
<evidence type="ECO:0000256" key="6">
    <source>
        <dbReference type="ARBA" id="ARBA00023004"/>
    </source>
</evidence>
<evidence type="ECO:0000256" key="4">
    <source>
        <dbReference type="ARBA" id="ARBA00022496"/>
    </source>
</evidence>
<comment type="caution">
    <text evidence="13">The sequence shown here is derived from an EMBL/GenBank/DDBJ whole genome shotgun (WGS) entry which is preliminary data.</text>
</comment>
<dbReference type="InterPro" id="IPR039426">
    <property type="entry name" value="TonB-dep_rcpt-like"/>
</dbReference>
<dbReference type="Pfam" id="PF13715">
    <property type="entry name" value="CarbopepD_reg_2"/>
    <property type="match status" value="1"/>
</dbReference>
<keyword evidence="8 10" id="KW-0472">Membrane</keyword>
<evidence type="ECO:0000256" key="1">
    <source>
        <dbReference type="ARBA" id="ARBA00004571"/>
    </source>
</evidence>
<dbReference type="SUPFAM" id="SSF49464">
    <property type="entry name" value="Carboxypeptidase regulatory domain-like"/>
    <property type="match status" value="1"/>
</dbReference>
<dbReference type="InterPro" id="IPR023996">
    <property type="entry name" value="TonB-dep_OMP_SusC/RagA"/>
</dbReference>
<keyword evidence="4" id="KW-0410">Iron transport</keyword>
<keyword evidence="6" id="KW-0408">Iron</keyword>
<evidence type="ECO:0000313" key="14">
    <source>
        <dbReference type="Proteomes" id="UP000295292"/>
    </source>
</evidence>
<proteinExistence type="inferred from homology"/>
<dbReference type="InterPro" id="IPR023997">
    <property type="entry name" value="TonB-dep_OMP_SusC/RagA_CS"/>
</dbReference>
<dbReference type="InterPro" id="IPR008969">
    <property type="entry name" value="CarboxyPept-like_regulatory"/>
</dbReference>
<dbReference type="Gene3D" id="2.170.130.10">
    <property type="entry name" value="TonB-dependent receptor, plug domain"/>
    <property type="match status" value="1"/>
</dbReference>